<accession>A0ACD5V2V1</accession>
<protein>
    <submittedName>
        <fullName evidence="1">Uncharacterized protein</fullName>
    </submittedName>
</protein>
<reference evidence="1" key="1">
    <citation type="submission" date="2021-05" db="EMBL/GenBank/DDBJ databases">
        <authorList>
            <person name="Scholz U."/>
            <person name="Mascher M."/>
            <person name="Fiebig A."/>
        </authorList>
    </citation>
    <scope>NUCLEOTIDE SEQUENCE [LARGE SCALE GENOMIC DNA]</scope>
</reference>
<dbReference type="EnsemblPlants" id="AVESA.00010b.r2.2DG0359960.1">
    <property type="protein sequence ID" value="AVESA.00010b.r2.2DG0359960.1.CDS.1"/>
    <property type="gene ID" value="AVESA.00010b.r2.2DG0359960"/>
</dbReference>
<evidence type="ECO:0000313" key="2">
    <source>
        <dbReference type="Proteomes" id="UP001732700"/>
    </source>
</evidence>
<evidence type="ECO:0000313" key="1">
    <source>
        <dbReference type="EnsemblPlants" id="AVESA.00010b.r2.2DG0359960.1.CDS.1"/>
    </source>
</evidence>
<name>A0ACD5V2V1_AVESA</name>
<organism evidence="1 2">
    <name type="scientific">Avena sativa</name>
    <name type="common">Oat</name>
    <dbReference type="NCBI Taxonomy" id="4498"/>
    <lineage>
        <taxon>Eukaryota</taxon>
        <taxon>Viridiplantae</taxon>
        <taxon>Streptophyta</taxon>
        <taxon>Embryophyta</taxon>
        <taxon>Tracheophyta</taxon>
        <taxon>Spermatophyta</taxon>
        <taxon>Magnoliopsida</taxon>
        <taxon>Liliopsida</taxon>
        <taxon>Poales</taxon>
        <taxon>Poaceae</taxon>
        <taxon>BOP clade</taxon>
        <taxon>Pooideae</taxon>
        <taxon>Poodae</taxon>
        <taxon>Poeae</taxon>
        <taxon>Poeae Chloroplast Group 1 (Aveneae type)</taxon>
        <taxon>Aveninae</taxon>
        <taxon>Avena</taxon>
    </lineage>
</organism>
<reference evidence="1" key="2">
    <citation type="submission" date="2025-09" db="UniProtKB">
        <authorList>
            <consortium name="EnsemblPlants"/>
        </authorList>
    </citation>
    <scope>IDENTIFICATION</scope>
</reference>
<proteinExistence type="predicted"/>
<keyword evidence="2" id="KW-1185">Reference proteome</keyword>
<sequence length="191" mass="21964">MQNSVADRASHKLAFRYFGPFQVLAKVGEVSYKLQLPERALIHPVVHVSLLRRAHPPESDDQVRLPPPISDQDERQQDEPEQVLQRRQYLRGSTARSQVLIKWSSLPGSLATWEDEAQLRHRFPVAPAWGQAVIEEGSNVTPVTSGPRTRRERHDPTPREPIEEDVEAVPRRSRRARQPSVRLDPMVWQLK</sequence>
<dbReference type="Proteomes" id="UP001732700">
    <property type="component" value="Chromosome 2D"/>
</dbReference>